<dbReference type="EMBL" id="CP046268">
    <property type="protein sequence ID" value="QMV14390.1"/>
    <property type="molecule type" value="Genomic_DNA"/>
</dbReference>
<sequence>MLTLGAFGGENKAQTCLVRERRILGALMLQNLRKEVLGAI</sequence>
<evidence type="ECO:0000313" key="1">
    <source>
        <dbReference type="EMBL" id="QMV14390.1"/>
    </source>
</evidence>
<keyword evidence="2" id="KW-1185">Reference proteome</keyword>
<organism evidence="1 2">
    <name type="scientific">Vibrio spartinae</name>
    <dbReference type="NCBI Taxonomy" id="1918945"/>
    <lineage>
        <taxon>Bacteria</taxon>
        <taxon>Pseudomonadati</taxon>
        <taxon>Pseudomonadota</taxon>
        <taxon>Gammaproteobacteria</taxon>
        <taxon>Vibrionales</taxon>
        <taxon>Vibrionaceae</taxon>
        <taxon>Vibrio</taxon>
    </lineage>
</organism>
<reference evidence="1 2" key="1">
    <citation type="journal article" date="2020" name="J. Nat. Prod.">
        <title>Genomics-Metabolomics Profiling Disclosed Marine Vibrio spartinae 3.6 as a Producer of a New Branched Side Chain Prodigiosin.</title>
        <authorList>
            <person name="Vitale G.A."/>
            <person name="Sciarretta M."/>
            <person name="Palma Esposito F."/>
            <person name="January G.G."/>
            <person name="Giaccio M."/>
            <person name="Bunk B."/>
            <person name="Sproer C."/>
            <person name="Bajerski F."/>
            <person name="Power D."/>
            <person name="Festa C."/>
            <person name="Monti M.C."/>
            <person name="D'Auria M.V."/>
            <person name="de Pascale D."/>
        </authorList>
    </citation>
    <scope>NUCLEOTIDE SEQUENCE [LARGE SCALE GENOMIC DNA]</scope>
    <source>
        <strain evidence="1 2">3.6</strain>
    </source>
</reference>
<dbReference type="Proteomes" id="UP000515264">
    <property type="component" value="Chromosome 1"/>
</dbReference>
<protein>
    <submittedName>
        <fullName evidence="1">Uncharacterized protein</fullName>
    </submittedName>
</protein>
<proteinExistence type="predicted"/>
<gene>
    <name evidence="1" type="ORF">Vspart_01645</name>
</gene>
<accession>A0ABX6QZH1</accession>
<name>A0ABX6QZH1_9VIBR</name>
<evidence type="ECO:0000313" key="2">
    <source>
        <dbReference type="Proteomes" id="UP000515264"/>
    </source>
</evidence>